<dbReference type="Proteomes" id="UP000053593">
    <property type="component" value="Unassembled WGS sequence"/>
</dbReference>
<sequence length="206" mass="23197">MAGPCRIWRYVLFAPSIGADVTAYQYTESFPSPHLSPPRSMRKLQRKCHRLLHLDHACGFQHHDASPSYEPQGLLVSTRLLLDPIEIHRPAVFDQNRQPGPMVLKRENATGLCIGRSPAYTTSKTQNAGLPGPREWILLPRAIKSFPFSTLGPSGAVVVNGHGQKGGNHRRCWRYPFLDIEFLMKRVAEKIPQLPPQLHHLDSATR</sequence>
<keyword evidence="2" id="KW-1185">Reference proteome</keyword>
<dbReference type="HOGENOM" id="CLU_1332057_0_0_1"/>
<organism evidence="1 2">
    <name type="scientific">Collybiopsis luxurians FD-317 M1</name>
    <dbReference type="NCBI Taxonomy" id="944289"/>
    <lineage>
        <taxon>Eukaryota</taxon>
        <taxon>Fungi</taxon>
        <taxon>Dikarya</taxon>
        <taxon>Basidiomycota</taxon>
        <taxon>Agaricomycotina</taxon>
        <taxon>Agaricomycetes</taxon>
        <taxon>Agaricomycetidae</taxon>
        <taxon>Agaricales</taxon>
        <taxon>Marasmiineae</taxon>
        <taxon>Omphalotaceae</taxon>
        <taxon>Collybiopsis</taxon>
        <taxon>Collybiopsis luxurians</taxon>
    </lineage>
</organism>
<gene>
    <name evidence="1" type="ORF">GYMLUDRAFT_62180</name>
</gene>
<proteinExistence type="predicted"/>
<accession>A0A0D0CDI4</accession>
<evidence type="ECO:0000313" key="2">
    <source>
        <dbReference type="Proteomes" id="UP000053593"/>
    </source>
</evidence>
<reference evidence="1 2" key="1">
    <citation type="submission" date="2014-04" db="EMBL/GenBank/DDBJ databases">
        <title>Evolutionary Origins and Diversification of the Mycorrhizal Mutualists.</title>
        <authorList>
            <consortium name="DOE Joint Genome Institute"/>
            <consortium name="Mycorrhizal Genomics Consortium"/>
            <person name="Kohler A."/>
            <person name="Kuo A."/>
            <person name="Nagy L.G."/>
            <person name="Floudas D."/>
            <person name="Copeland A."/>
            <person name="Barry K.W."/>
            <person name="Cichocki N."/>
            <person name="Veneault-Fourrey C."/>
            <person name="LaButti K."/>
            <person name="Lindquist E.A."/>
            <person name="Lipzen A."/>
            <person name="Lundell T."/>
            <person name="Morin E."/>
            <person name="Murat C."/>
            <person name="Riley R."/>
            <person name="Ohm R."/>
            <person name="Sun H."/>
            <person name="Tunlid A."/>
            <person name="Henrissat B."/>
            <person name="Grigoriev I.V."/>
            <person name="Hibbett D.S."/>
            <person name="Martin F."/>
        </authorList>
    </citation>
    <scope>NUCLEOTIDE SEQUENCE [LARGE SCALE GENOMIC DNA]</scope>
    <source>
        <strain evidence="1 2">FD-317 M1</strain>
    </source>
</reference>
<evidence type="ECO:0000313" key="1">
    <source>
        <dbReference type="EMBL" id="KIK56112.1"/>
    </source>
</evidence>
<dbReference type="EMBL" id="KN834800">
    <property type="protein sequence ID" value="KIK56112.1"/>
    <property type="molecule type" value="Genomic_DNA"/>
</dbReference>
<name>A0A0D0CDI4_9AGAR</name>
<dbReference type="AlphaFoldDB" id="A0A0D0CDI4"/>
<protein>
    <submittedName>
        <fullName evidence="1">Uncharacterized protein</fullName>
    </submittedName>
</protein>